<proteinExistence type="predicted"/>
<dbReference type="InterPro" id="IPR025245">
    <property type="entry name" value="DUF4197"/>
</dbReference>
<dbReference type="EMBL" id="CP015772">
    <property type="protein sequence ID" value="ANH82197.1"/>
    <property type="molecule type" value="Genomic_DNA"/>
</dbReference>
<feature type="signal peptide" evidence="1">
    <location>
        <begin position="1"/>
        <end position="23"/>
    </location>
</feature>
<dbReference type="PROSITE" id="PS51257">
    <property type="entry name" value="PROKAR_LIPOPROTEIN"/>
    <property type="match status" value="1"/>
</dbReference>
<dbReference type="STRING" id="1176587.A8C56_15595"/>
<evidence type="ECO:0000313" key="3">
    <source>
        <dbReference type="Proteomes" id="UP000077667"/>
    </source>
</evidence>
<dbReference type="RefSeq" id="WP_067757945.1">
    <property type="nucleotide sequence ID" value="NZ_CP015772.1"/>
</dbReference>
<organism evidence="2 3">
    <name type="scientific">Niabella ginsenosidivorans</name>
    <dbReference type="NCBI Taxonomy" id="1176587"/>
    <lineage>
        <taxon>Bacteria</taxon>
        <taxon>Pseudomonadati</taxon>
        <taxon>Bacteroidota</taxon>
        <taxon>Chitinophagia</taxon>
        <taxon>Chitinophagales</taxon>
        <taxon>Chitinophagaceae</taxon>
        <taxon>Niabella</taxon>
    </lineage>
</organism>
<reference evidence="2 3" key="1">
    <citation type="submission" date="2016-05" db="EMBL/GenBank/DDBJ databases">
        <title>Niabella ginsenosidivorans BS26 whole genome sequencing.</title>
        <authorList>
            <person name="Im W.T."/>
            <person name="Siddiqi M.Z."/>
        </authorList>
    </citation>
    <scope>NUCLEOTIDE SEQUENCE [LARGE SCALE GENOMIC DNA]</scope>
    <source>
        <strain evidence="2 3">BS26</strain>
    </source>
</reference>
<protein>
    <recommendedName>
        <fullName evidence="4">DUF4197 domain-containing protein</fullName>
    </recommendedName>
</protein>
<dbReference type="KEGG" id="nia:A8C56_15595"/>
<keyword evidence="3" id="KW-1185">Reference proteome</keyword>
<evidence type="ECO:0000256" key="1">
    <source>
        <dbReference type="SAM" id="SignalP"/>
    </source>
</evidence>
<dbReference type="AlphaFoldDB" id="A0A1A9I3E7"/>
<evidence type="ECO:0000313" key="2">
    <source>
        <dbReference type="EMBL" id="ANH82197.1"/>
    </source>
</evidence>
<dbReference type="Proteomes" id="UP000077667">
    <property type="component" value="Chromosome"/>
</dbReference>
<sequence length="257" mass="28162">MIKRLFFSIVLAASLFFSGCDTLQSVGGGLSQLQMAAGLREALTQGLFSGFDAFANPNQGNPLVRFAFPGDAAKIEKTLRDLGLSSVVNQMTSKFTNAMGQAVLEAKPVFLNAVKNMSITDAASLLLTNNHHAATDYFKTQMSPDLMTRFRPIVDNTVKTSGADKDYQTIARAYNAVPFLSKKLEPDLNQFIAGRAIDAMFLYVANEEEKIRTNLSFRKTALLKTVFGYADQQLRNKGTAIISDPSGFARYPAMARF</sequence>
<keyword evidence="1" id="KW-0732">Signal</keyword>
<gene>
    <name evidence="2" type="ORF">A8C56_15595</name>
</gene>
<accession>A0A1A9I3E7</accession>
<dbReference type="Pfam" id="PF13852">
    <property type="entry name" value="DUF4197"/>
    <property type="match status" value="1"/>
</dbReference>
<feature type="chain" id="PRO_5008389808" description="DUF4197 domain-containing protein" evidence="1">
    <location>
        <begin position="24"/>
        <end position="257"/>
    </location>
</feature>
<name>A0A1A9I3E7_9BACT</name>
<evidence type="ECO:0008006" key="4">
    <source>
        <dbReference type="Google" id="ProtNLM"/>
    </source>
</evidence>